<feature type="transmembrane region" description="Helical" evidence="1">
    <location>
        <begin position="35"/>
        <end position="53"/>
    </location>
</feature>
<organism evidence="2 3">
    <name type="scientific">Floccifex porci</name>
    <dbReference type="NCBI Taxonomy" id="2606629"/>
    <lineage>
        <taxon>Bacteria</taxon>
        <taxon>Bacillati</taxon>
        <taxon>Bacillota</taxon>
        <taxon>Erysipelotrichia</taxon>
        <taxon>Erysipelotrichales</taxon>
        <taxon>Erysipelotrichaceae</taxon>
        <taxon>Floccifex</taxon>
    </lineage>
</organism>
<dbReference type="AlphaFoldDB" id="A0A7X2N356"/>
<evidence type="ECO:0000256" key="1">
    <source>
        <dbReference type="SAM" id="Phobius"/>
    </source>
</evidence>
<dbReference type="EMBL" id="VUMM01000009">
    <property type="protein sequence ID" value="MSS01590.1"/>
    <property type="molecule type" value="Genomic_DNA"/>
</dbReference>
<keyword evidence="1" id="KW-0472">Membrane</keyword>
<dbReference type="Proteomes" id="UP000470082">
    <property type="component" value="Unassembled WGS sequence"/>
</dbReference>
<reference evidence="2 3" key="1">
    <citation type="submission" date="2019-08" db="EMBL/GenBank/DDBJ databases">
        <title>In-depth cultivation of the pig gut microbiome towards novel bacterial diversity and tailored functional studies.</title>
        <authorList>
            <person name="Wylensek D."/>
            <person name="Hitch T.C.A."/>
            <person name="Clavel T."/>
        </authorList>
    </citation>
    <scope>NUCLEOTIDE SEQUENCE [LARGE SCALE GENOMIC DNA]</scope>
    <source>
        <strain evidence="2 3">LKV-178-WT-2G</strain>
    </source>
</reference>
<comment type="caution">
    <text evidence="2">The sequence shown here is derived from an EMBL/GenBank/DDBJ whole genome shotgun (WGS) entry which is preliminary data.</text>
</comment>
<keyword evidence="1" id="KW-0812">Transmembrane</keyword>
<feature type="transmembrane region" description="Helical" evidence="1">
    <location>
        <begin position="59"/>
        <end position="76"/>
    </location>
</feature>
<sequence>MVSKVLIFLGTLVIVFCIGKMISEISKNIDVKKKLGILFLFGCVVFLILFFRLDEKLCIISSLVCSLLVTSLELFLEKFIPL</sequence>
<accession>A0A7X2N356</accession>
<keyword evidence="1" id="KW-1133">Transmembrane helix</keyword>
<protein>
    <submittedName>
        <fullName evidence="2">Uncharacterized protein</fullName>
    </submittedName>
</protein>
<evidence type="ECO:0000313" key="3">
    <source>
        <dbReference type="Proteomes" id="UP000470082"/>
    </source>
</evidence>
<gene>
    <name evidence="2" type="ORF">FYJ50_05695</name>
</gene>
<keyword evidence="3" id="KW-1185">Reference proteome</keyword>
<evidence type="ECO:0000313" key="2">
    <source>
        <dbReference type="EMBL" id="MSS01590.1"/>
    </source>
</evidence>
<dbReference type="RefSeq" id="WP_154460128.1">
    <property type="nucleotide sequence ID" value="NZ_JAQYTQ010000036.1"/>
</dbReference>
<proteinExistence type="predicted"/>
<feature type="transmembrane region" description="Helical" evidence="1">
    <location>
        <begin position="6"/>
        <end position="23"/>
    </location>
</feature>
<name>A0A7X2N356_9FIRM</name>